<protein>
    <submittedName>
        <fullName evidence="1">Fur-regulated basic protein FbpA</fullName>
    </submittedName>
</protein>
<name>A0A845F1P1_9BACL</name>
<dbReference type="InterPro" id="IPR025072">
    <property type="entry name" value="Fur_reg_FbpA"/>
</dbReference>
<dbReference type="Pfam" id="PF13076">
    <property type="entry name" value="Fur_reg_FbpA"/>
    <property type="match status" value="1"/>
</dbReference>
<gene>
    <name evidence="1" type="primary">fbpA</name>
    <name evidence="1" type="ORF">GLW07_14760</name>
</gene>
<accession>A0A845F1P1</accession>
<proteinExistence type="predicted"/>
<evidence type="ECO:0000313" key="2">
    <source>
        <dbReference type="Proteomes" id="UP000447833"/>
    </source>
</evidence>
<comment type="caution">
    <text evidence="1">The sequence shown here is derived from an EMBL/GenBank/DDBJ whole genome shotgun (WGS) entry which is preliminary data.</text>
</comment>
<dbReference type="Proteomes" id="UP000447833">
    <property type="component" value="Unassembled WGS sequence"/>
</dbReference>
<evidence type="ECO:0000313" key="1">
    <source>
        <dbReference type="EMBL" id="MYL64616.1"/>
    </source>
</evidence>
<dbReference type="EMBL" id="WMEY01000004">
    <property type="protein sequence ID" value="MYL64616.1"/>
    <property type="molecule type" value="Genomic_DNA"/>
</dbReference>
<organism evidence="1 2">
    <name type="scientific">Guptibacillus hwajinpoensis</name>
    <dbReference type="NCBI Taxonomy" id="208199"/>
    <lineage>
        <taxon>Bacteria</taxon>
        <taxon>Bacillati</taxon>
        <taxon>Bacillota</taxon>
        <taxon>Bacilli</taxon>
        <taxon>Bacillales</taxon>
        <taxon>Guptibacillaceae</taxon>
        <taxon>Guptibacillus</taxon>
    </lineage>
</organism>
<reference evidence="1 2" key="1">
    <citation type="submission" date="2019-11" db="EMBL/GenBank/DDBJ databases">
        <title>Genome sequences of 17 halophilic strains isolated from different environments.</title>
        <authorList>
            <person name="Furrow R.E."/>
        </authorList>
    </citation>
    <scope>NUCLEOTIDE SEQUENCE [LARGE SCALE GENOMIC DNA]</scope>
    <source>
        <strain evidence="1 2">22506_14_FS</strain>
    </source>
</reference>
<dbReference type="AlphaFoldDB" id="A0A845F1P1"/>
<dbReference type="RefSeq" id="WP_160920041.1">
    <property type="nucleotide sequence ID" value="NZ_WMEY01000004.1"/>
</dbReference>
<sequence>MKKENSYRSKDELIVLLLDRGIYKVKSKQLYECSQTELFYYYLSITRESLQQVKTKVSS</sequence>